<evidence type="ECO:0000259" key="4">
    <source>
        <dbReference type="PROSITE" id="PS50013"/>
    </source>
</evidence>
<gene>
    <name evidence="5" type="ORF">O0I10_012926</name>
</gene>
<evidence type="ECO:0000313" key="6">
    <source>
        <dbReference type="Proteomes" id="UP001234581"/>
    </source>
</evidence>
<reference evidence="5 6" key="1">
    <citation type="submission" date="2023-03" db="EMBL/GenBank/DDBJ databases">
        <title>Genome sequence of Lichtheimia ornata CBS 291.66.</title>
        <authorList>
            <person name="Mohabir J.T."/>
            <person name="Shea T.P."/>
            <person name="Kurbessoian T."/>
            <person name="Berby B."/>
            <person name="Fontaine J."/>
            <person name="Livny J."/>
            <person name="Gnirke A."/>
            <person name="Stajich J.E."/>
            <person name="Cuomo C.A."/>
        </authorList>
    </citation>
    <scope>NUCLEOTIDE SEQUENCE [LARGE SCALE GENOMIC DNA]</scope>
    <source>
        <strain evidence="5">CBS 291.66</strain>
    </source>
</reference>
<proteinExistence type="predicted"/>
<dbReference type="Pfam" id="PF00385">
    <property type="entry name" value="Chromo"/>
    <property type="match status" value="1"/>
</dbReference>
<comment type="caution">
    <text evidence="5">The sequence shown here is derived from an EMBL/GenBank/DDBJ whole genome shotgun (WGS) entry which is preliminary data.</text>
</comment>
<dbReference type="InterPro" id="IPR023780">
    <property type="entry name" value="Chromo_domain"/>
</dbReference>
<dbReference type="Gene3D" id="2.40.50.40">
    <property type="match status" value="1"/>
</dbReference>
<dbReference type="GO" id="GO:0005634">
    <property type="term" value="C:nucleus"/>
    <property type="evidence" value="ECO:0007669"/>
    <property type="project" value="UniProtKB-SubCell"/>
</dbReference>
<evidence type="ECO:0000256" key="2">
    <source>
        <dbReference type="ARBA" id="ARBA00023242"/>
    </source>
</evidence>
<feature type="compositionally biased region" description="Basic residues" evidence="3">
    <location>
        <begin position="200"/>
        <end position="226"/>
    </location>
</feature>
<dbReference type="InterPro" id="IPR051219">
    <property type="entry name" value="Heterochromatin_chromo-domain"/>
</dbReference>
<dbReference type="EMBL" id="JARTCD010000178">
    <property type="protein sequence ID" value="KAJ8651513.1"/>
    <property type="molecule type" value="Genomic_DNA"/>
</dbReference>
<dbReference type="RefSeq" id="XP_058336427.1">
    <property type="nucleotide sequence ID" value="XM_058492808.1"/>
</dbReference>
<dbReference type="InterPro" id="IPR000953">
    <property type="entry name" value="Chromo/chromo_shadow_dom"/>
</dbReference>
<evidence type="ECO:0000256" key="3">
    <source>
        <dbReference type="SAM" id="MobiDB-lite"/>
    </source>
</evidence>
<dbReference type="SMART" id="SM00298">
    <property type="entry name" value="CHROMO"/>
    <property type="match status" value="1"/>
</dbReference>
<dbReference type="AlphaFoldDB" id="A0AAD7UQE8"/>
<sequence>MFARNMNEFRDYRGDKIETAKPMSEEALKERIEHMQNIVFPALKEKVEVYNQAMKEKFDATHKIIDFPEKSHVMVRVQSRGSKLAPAYEGPYTVLRKTQGGTYVLQDETGALMSRNYVPSELKLISQDDVVPIDELYEVEAILNHRGQPGKRQYLVRWKGYGEDEDSWLDPDAFTDPDFILQYWKRRNEQEEDAPATLIPKKRVPKRKLHNPQPKRRSKRIKRSSA</sequence>
<dbReference type="PROSITE" id="PS50013">
    <property type="entry name" value="CHROMO_2"/>
    <property type="match status" value="1"/>
</dbReference>
<name>A0AAD7UQE8_9FUNG</name>
<accession>A0AAD7UQE8</accession>
<dbReference type="PANTHER" id="PTHR22812">
    <property type="entry name" value="CHROMOBOX PROTEIN"/>
    <property type="match status" value="1"/>
</dbReference>
<evidence type="ECO:0000256" key="1">
    <source>
        <dbReference type="ARBA" id="ARBA00004123"/>
    </source>
</evidence>
<dbReference type="Proteomes" id="UP001234581">
    <property type="component" value="Unassembled WGS sequence"/>
</dbReference>
<keyword evidence="2" id="KW-0539">Nucleus</keyword>
<dbReference type="GeneID" id="83220257"/>
<keyword evidence="6" id="KW-1185">Reference proteome</keyword>
<organism evidence="5 6">
    <name type="scientific">Lichtheimia ornata</name>
    <dbReference type="NCBI Taxonomy" id="688661"/>
    <lineage>
        <taxon>Eukaryota</taxon>
        <taxon>Fungi</taxon>
        <taxon>Fungi incertae sedis</taxon>
        <taxon>Mucoromycota</taxon>
        <taxon>Mucoromycotina</taxon>
        <taxon>Mucoromycetes</taxon>
        <taxon>Mucorales</taxon>
        <taxon>Lichtheimiaceae</taxon>
        <taxon>Lichtheimia</taxon>
    </lineage>
</organism>
<protein>
    <recommendedName>
        <fullName evidence="4">Chromo domain-containing protein</fullName>
    </recommendedName>
</protein>
<comment type="subcellular location">
    <subcellularLocation>
        <location evidence="1">Nucleus</location>
    </subcellularLocation>
</comment>
<dbReference type="SUPFAM" id="SSF54160">
    <property type="entry name" value="Chromo domain-like"/>
    <property type="match status" value="1"/>
</dbReference>
<feature type="region of interest" description="Disordered" evidence="3">
    <location>
        <begin position="189"/>
        <end position="226"/>
    </location>
</feature>
<dbReference type="InterPro" id="IPR016197">
    <property type="entry name" value="Chromo-like_dom_sf"/>
</dbReference>
<feature type="domain" description="Chromo" evidence="4">
    <location>
        <begin position="137"/>
        <end position="195"/>
    </location>
</feature>
<evidence type="ECO:0000313" key="5">
    <source>
        <dbReference type="EMBL" id="KAJ8651513.1"/>
    </source>
</evidence>